<gene>
    <name evidence="5" type="ORF">QNI16_28370</name>
</gene>
<keyword evidence="3" id="KW-0119">Carbohydrate metabolism</keyword>
<evidence type="ECO:0000256" key="3">
    <source>
        <dbReference type="ARBA" id="ARBA00023024"/>
    </source>
</evidence>
<dbReference type="Gene3D" id="3.20.20.80">
    <property type="entry name" value="Glycosidases"/>
    <property type="match status" value="1"/>
</dbReference>
<dbReference type="GO" id="GO:0008843">
    <property type="term" value="F:endochitinase activity"/>
    <property type="evidence" value="ECO:0007669"/>
    <property type="project" value="UniProtKB-EC"/>
</dbReference>
<dbReference type="Gene3D" id="3.10.50.10">
    <property type="match status" value="1"/>
</dbReference>
<dbReference type="CDD" id="cd06548">
    <property type="entry name" value="GH18_chitinase"/>
    <property type="match status" value="1"/>
</dbReference>
<dbReference type="PANTHER" id="PTHR11177">
    <property type="entry name" value="CHITINASE"/>
    <property type="match status" value="1"/>
</dbReference>
<dbReference type="InterPro" id="IPR050314">
    <property type="entry name" value="Glycosyl_Hydrlase_18"/>
</dbReference>
<dbReference type="Pfam" id="PF00704">
    <property type="entry name" value="Glyco_hydro_18"/>
    <property type="match status" value="1"/>
</dbReference>
<keyword evidence="3" id="KW-0624">Polysaccharide degradation</keyword>
<dbReference type="GO" id="GO:0006032">
    <property type="term" value="P:chitin catabolic process"/>
    <property type="evidence" value="ECO:0007669"/>
    <property type="project" value="UniProtKB-KW"/>
</dbReference>
<dbReference type="InterPro" id="IPR017853">
    <property type="entry name" value="GH"/>
</dbReference>
<reference evidence="5" key="1">
    <citation type="submission" date="2023-05" db="EMBL/GenBank/DDBJ databases">
        <authorList>
            <person name="Zhang X."/>
        </authorList>
    </citation>
    <scope>NUCLEOTIDE SEQUENCE</scope>
    <source>
        <strain evidence="5">YF14B1</strain>
    </source>
</reference>
<dbReference type="EMBL" id="JASJOS010000015">
    <property type="protein sequence ID" value="MDJ1484446.1"/>
    <property type="molecule type" value="Genomic_DNA"/>
</dbReference>
<comment type="catalytic activity">
    <reaction evidence="1">
        <text>Random endo-hydrolysis of N-acetyl-beta-D-glucosaminide (1-&gt;4)-beta-linkages in chitin and chitodextrins.</text>
        <dbReference type="EC" id="3.2.1.14"/>
    </reaction>
</comment>
<dbReference type="PANTHER" id="PTHR11177:SF317">
    <property type="entry name" value="CHITINASE 12-RELATED"/>
    <property type="match status" value="1"/>
</dbReference>
<proteinExistence type="predicted"/>
<evidence type="ECO:0000256" key="1">
    <source>
        <dbReference type="ARBA" id="ARBA00000822"/>
    </source>
</evidence>
<dbReference type="PROSITE" id="PS51910">
    <property type="entry name" value="GH18_2"/>
    <property type="match status" value="1"/>
</dbReference>
<dbReference type="InterPro" id="IPR011583">
    <property type="entry name" value="Chitinase_II/V-like_cat"/>
</dbReference>
<keyword evidence="3" id="KW-0146">Chitin degradation</keyword>
<dbReference type="SUPFAM" id="SSF54556">
    <property type="entry name" value="Chitinase insertion domain"/>
    <property type="match status" value="1"/>
</dbReference>
<comment type="caution">
    <text evidence="5">The sequence shown here is derived from an EMBL/GenBank/DDBJ whole genome shotgun (WGS) entry which is preliminary data.</text>
</comment>
<dbReference type="EC" id="3.2.1.14" evidence="2"/>
<organism evidence="5 6">
    <name type="scientific">Xanthocytophaga flava</name>
    <dbReference type="NCBI Taxonomy" id="3048013"/>
    <lineage>
        <taxon>Bacteria</taxon>
        <taxon>Pseudomonadati</taxon>
        <taxon>Bacteroidota</taxon>
        <taxon>Cytophagia</taxon>
        <taxon>Cytophagales</taxon>
        <taxon>Rhodocytophagaceae</taxon>
        <taxon>Xanthocytophaga</taxon>
    </lineage>
</organism>
<dbReference type="SMART" id="SM00636">
    <property type="entry name" value="Glyco_18"/>
    <property type="match status" value="1"/>
</dbReference>
<keyword evidence="5" id="KW-0378">Hydrolase</keyword>
<sequence>MHYSFIRFSTIFVLAGLLFTSATIKSHPPKNNFTVIAYYAGGTKDIDQYPIEKLTHIIFSFLHLKGNKFTVDKKEDTLTIQHLVALKKRNPNLKIQLSLGGWGGCETCSQVFSTPAARQEFAESVKAVMVYFKTDGIDLDWEYPAIEGVPGHQYLPADKDNFTDLVQRLRTTMGNKYEISFAAGGFTTYLEQSIDWKKVMPLVDRVNLMTYDLTNGYSTTTGHHTPLYSTSVQKESTNNAVKYLEALGVPKNKLVIGAAFYGRIFENAAPENNGLNQSTKFKHGVDYKGLPEFLVKNKNFHSFWDSTAQAPYMYDATQKLFFTYDDPRSIQIKTKYALDKKLNGIMFWELNNDVPKGGLLDTIDKTVKEYSSTKTK</sequence>
<accession>A0AAE3QT42</accession>
<protein>
    <recommendedName>
        <fullName evidence="2">chitinase</fullName>
        <ecNumber evidence="2">3.2.1.14</ecNumber>
    </recommendedName>
</protein>
<evidence type="ECO:0000259" key="4">
    <source>
        <dbReference type="PROSITE" id="PS51910"/>
    </source>
</evidence>
<name>A0AAE3QT42_9BACT</name>
<dbReference type="GO" id="GO:0008061">
    <property type="term" value="F:chitin binding"/>
    <property type="evidence" value="ECO:0007669"/>
    <property type="project" value="InterPro"/>
</dbReference>
<evidence type="ECO:0000313" key="5">
    <source>
        <dbReference type="EMBL" id="MDJ1484446.1"/>
    </source>
</evidence>
<dbReference type="Proteomes" id="UP001241110">
    <property type="component" value="Unassembled WGS sequence"/>
</dbReference>
<dbReference type="SUPFAM" id="SSF51445">
    <property type="entry name" value="(Trans)glycosidases"/>
    <property type="match status" value="1"/>
</dbReference>
<dbReference type="InterPro" id="IPR029070">
    <property type="entry name" value="Chitinase_insertion_sf"/>
</dbReference>
<dbReference type="GO" id="GO:0005975">
    <property type="term" value="P:carbohydrate metabolic process"/>
    <property type="evidence" value="ECO:0007669"/>
    <property type="project" value="InterPro"/>
</dbReference>
<feature type="domain" description="GH18" evidence="4">
    <location>
        <begin position="33"/>
        <end position="370"/>
    </location>
</feature>
<dbReference type="AlphaFoldDB" id="A0AAE3QT42"/>
<evidence type="ECO:0000313" key="6">
    <source>
        <dbReference type="Proteomes" id="UP001241110"/>
    </source>
</evidence>
<dbReference type="RefSeq" id="WP_313985754.1">
    <property type="nucleotide sequence ID" value="NZ_JASJOS010000015.1"/>
</dbReference>
<dbReference type="InterPro" id="IPR001223">
    <property type="entry name" value="Glyco_hydro18_cat"/>
</dbReference>
<evidence type="ECO:0000256" key="2">
    <source>
        <dbReference type="ARBA" id="ARBA00012729"/>
    </source>
</evidence>